<dbReference type="AlphaFoldDB" id="A0AAD4MVK5"/>
<dbReference type="FunFam" id="1.10.630.10:FF:000182">
    <property type="entry name" value="Cytochrome P450 3A4"/>
    <property type="match status" value="1"/>
</dbReference>
<comment type="similarity">
    <text evidence="2 9">Belongs to the cytochrome P450 family.</text>
</comment>
<keyword evidence="5 9" id="KW-0560">Oxidoreductase</keyword>
<dbReference type="Pfam" id="PF00067">
    <property type="entry name" value="p450"/>
    <property type="match status" value="1"/>
</dbReference>
<dbReference type="InterPro" id="IPR001128">
    <property type="entry name" value="Cyt_P450"/>
</dbReference>
<keyword evidence="3 8" id="KW-0349">Heme</keyword>
<evidence type="ECO:0000313" key="12">
    <source>
        <dbReference type="Proteomes" id="UP001201812"/>
    </source>
</evidence>
<evidence type="ECO:0000256" key="3">
    <source>
        <dbReference type="ARBA" id="ARBA00022617"/>
    </source>
</evidence>
<evidence type="ECO:0000256" key="7">
    <source>
        <dbReference type="ARBA" id="ARBA00023033"/>
    </source>
</evidence>
<name>A0AAD4MVK5_9BILA</name>
<keyword evidence="12" id="KW-1185">Reference proteome</keyword>
<evidence type="ECO:0000256" key="9">
    <source>
        <dbReference type="RuleBase" id="RU000461"/>
    </source>
</evidence>
<evidence type="ECO:0000256" key="8">
    <source>
        <dbReference type="PIRSR" id="PIRSR602401-1"/>
    </source>
</evidence>
<dbReference type="PANTHER" id="PTHR24292:SF102">
    <property type="entry name" value="CYTOCHROME P450 FAMILY-RELATED"/>
    <property type="match status" value="1"/>
</dbReference>
<dbReference type="PRINTS" id="PR00463">
    <property type="entry name" value="EP450I"/>
</dbReference>
<evidence type="ECO:0000256" key="4">
    <source>
        <dbReference type="ARBA" id="ARBA00022723"/>
    </source>
</evidence>
<evidence type="ECO:0000256" key="6">
    <source>
        <dbReference type="ARBA" id="ARBA00023004"/>
    </source>
</evidence>
<reference evidence="11" key="1">
    <citation type="submission" date="2022-01" db="EMBL/GenBank/DDBJ databases">
        <title>Genome Sequence Resource for Two Populations of Ditylenchus destructor, the Migratory Endoparasitic Phytonematode.</title>
        <authorList>
            <person name="Zhang H."/>
            <person name="Lin R."/>
            <person name="Xie B."/>
        </authorList>
    </citation>
    <scope>NUCLEOTIDE SEQUENCE</scope>
    <source>
        <strain evidence="11">BazhouSP</strain>
    </source>
</reference>
<keyword evidence="10" id="KW-0812">Transmembrane</keyword>
<keyword evidence="7 9" id="KW-0503">Monooxygenase</keyword>
<evidence type="ECO:0000256" key="2">
    <source>
        <dbReference type="ARBA" id="ARBA00010617"/>
    </source>
</evidence>
<evidence type="ECO:0000256" key="5">
    <source>
        <dbReference type="ARBA" id="ARBA00023002"/>
    </source>
</evidence>
<gene>
    <name evidence="11" type="ORF">DdX_13243</name>
</gene>
<dbReference type="GO" id="GO:0020037">
    <property type="term" value="F:heme binding"/>
    <property type="evidence" value="ECO:0007669"/>
    <property type="project" value="InterPro"/>
</dbReference>
<dbReference type="PRINTS" id="PR00385">
    <property type="entry name" value="P450"/>
</dbReference>
<proteinExistence type="inferred from homology"/>
<dbReference type="CDD" id="cd11055">
    <property type="entry name" value="CYP3A-like"/>
    <property type="match status" value="1"/>
</dbReference>
<dbReference type="InterPro" id="IPR050476">
    <property type="entry name" value="Insect_CytP450_Detox"/>
</dbReference>
<dbReference type="Proteomes" id="UP001201812">
    <property type="component" value="Unassembled WGS sequence"/>
</dbReference>
<comment type="caution">
    <text evidence="11">The sequence shown here is derived from an EMBL/GenBank/DDBJ whole genome shotgun (WGS) entry which is preliminary data.</text>
</comment>
<dbReference type="GO" id="GO:0005506">
    <property type="term" value="F:iron ion binding"/>
    <property type="evidence" value="ECO:0007669"/>
    <property type="project" value="InterPro"/>
</dbReference>
<dbReference type="SUPFAM" id="SSF48264">
    <property type="entry name" value="Cytochrome P450"/>
    <property type="match status" value="1"/>
</dbReference>
<dbReference type="PROSITE" id="PS00086">
    <property type="entry name" value="CYTOCHROME_P450"/>
    <property type="match status" value="1"/>
</dbReference>
<evidence type="ECO:0000256" key="10">
    <source>
        <dbReference type="SAM" id="Phobius"/>
    </source>
</evidence>
<dbReference type="InterPro" id="IPR002401">
    <property type="entry name" value="Cyt_P450_E_grp-I"/>
</dbReference>
<feature type="transmembrane region" description="Helical" evidence="10">
    <location>
        <begin position="6"/>
        <end position="27"/>
    </location>
</feature>
<accession>A0AAD4MVK5</accession>
<protein>
    <submittedName>
        <fullName evidence="11">Cytochrome p450 domain-containing protein</fullName>
    </submittedName>
</protein>
<dbReference type="GO" id="GO:0016705">
    <property type="term" value="F:oxidoreductase activity, acting on paired donors, with incorporation or reduction of molecular oxygen"/>
    <property type="evidence" value="ECO:0007669"/>
    <property type="project" value="InterPro"/>
</dbReference>
<dbReference type="Gene3D" id="1.10.630.10">
    <property type="entry name" value="Cytochrome P450"/>
    <property type="match status" value="1"/>
</dbReference>
<keyword evidence="6 8" id="KW-0408">Iron</keyword>
<keyword evidence="4 8" id="KW-0479">Metal-binding</keyword>
<organism evidence="11 12">
    <name type="scientific">Ditylenchus destructor</name>
    <dbReference type="NCBI Taxonomy" id="166010"/>
    <lineage>
        <taxon>Eukaryota</taxon>
        <taxon>Metazoa</taxon>
        <taxon>Ecdysozoa</taxon>
        <taxon>Nematoda</taxon>
        <taxon>Chromadorea</taxon>
        <taxon>Rhabditida</taxon>
        <taxon>Tylenchina</taxon>
        <taxon>Tylenchomorpha</taxon>
        <taxon>Sphaerularioidea</taxon>
        <taxon>Anguinidae</taxon>
        <taxon>Anguininae</taxon>
        <taxon>Ditylenchus</taxon>
    </lineage>
</organism>
<evidence type="ECO:0000256" key="1">
    <source>
        <dbReference type="ARBA" id="ARBA00001971"/>
    </source>
</evidence>
<feature type="binding site" description="axial binding residue" evidence="8">
    <location>
        <position position="461"/>
    </location>
    <ligand>
        <name>heme</name>
        <dbReference type="ChEBI" id="CHEBI:30413"/>
    </ligand>
    <ligandPart>
        <name>Fe</name>
        <dbReference type="ChEBI" id="CHEBI:18248"/>
    </ligandPart>
</feature>
<dbReference type="InterPro" id="IPR036396">
    <property type="entry name" value="Cyt_P450_sf"/>
</dbReference>
<dbReference type="PANTHER" id="PTHR24292">
    <property type="entry name" value="CYTOCHROME P450"/>
    <property type="match status" value="1"/>
</dbReference>
<dbReference type="GO" id="GO:0004497">
    <property type="term" value="F:monooxygenase activity"/>
    <property type="evidence" value="ECO:0007669"/>
    <property type="project" value="UniProtKB-KW"/>
</dbReference>
<keyword evidence="10" id="KW-1133">Transmembrane helix</keyword>
<dbReference type="EMBL" id="JAKKPZ010000051">
    <property type="protein sequence ID" value="KAI1706016.1"/>
    <property type="molecule type" value="Genomic_DNA"/>
</dbReference>
<comment type="cofactor">
    <cofactor evidence="1 8">
        <name>heme</name>
        <dbReference type="ChEBI" id="CHEBI:30413"/>
    </cofactor>
</comment>
<keyword evidence="10" id="KW-0472">Membrane</keyword>
<sequence>MLNFLIGIIIIVLTSIIIIYAAACYNVGYWRRYGINGPIGKPFVGSLGEWWGGSSVFKLREWTKQYGKVYGIQEGWRHVLIVSDIDMLQELFVKKFEYFHGRKINPLVGNVDNESRVHVFNARGARWKRLRAVANPVFSVTNLKKIMPILEDSVRVMMGFLDEAYEKGKSFNIHPYFHELAMDIISRIAMGQQGSLQFRSKNAVVAKQVFERFGKTWIDYYAWTLPFLAPLLIKFAKLTGKIRGEPMFNFLRTIEQEVKNRKKQKDAGVQRNGENVDFIDLFLEVEGEVDQDDGDKAFHRASAKISKKLTIDEIVAQCFVFLLAGFDTTANTLANTCFLLAHNSEAQQRLQQEIDDICPEGDPTYEQLNQLKYAEATMKEALRLHPIAAFACSRTCSETTTLGNYTIEAGTLVQADVLTVQHDKEIWGENADEFRPERWLEESDTSHLMAWFPFGAGPRTCIGLRLAYMEEKLALLHILRKYNIVRTTETEKELKMVGSTILNPESVTVKLELRSSS</sequence>
<dbReference type="InterPro" id="IPR017972">
    <property type="entry name" value="Cyt_P450_CS"/>
</dbReference>
<evidence type="ECO:0000313" key="11">
    <source>
        <dbReference type="EMBL" id="KAI1706016.1"/>
    </source>
</evidence>